<evidence type="ECO:0000256" key="1">
    <source>
        <dbReference type="ARBA" id="ARBA00004141"/>
    </source>
</evidence>
<organism evidence="8 9">
    <name type="scientific">Microvirga arabica</name>
    <dbReference type="NCBI Taxonomy" id="1128671"/>
    <lineage>
        <taxon>Bacteria</taxon>
        <taxon>Pseudomonadati</taxon>
        <taxon>Pseudomonadota</taxon>
        <taxon>Alphaproteobacteria</taxon>
        <taxon>Hyphomicrobiales</taxon>
        <taxon>Methylobacteriaceae</taxon>
        <taxon>Microvirga</taxon>
    </lineage>
</organism>
<feature type="transmembrane region" description="Helical" evidence="6">
    <location>
        <begin position="75"/>
        <end position="98"/>
    </location>
</feature>
<comment type="caution">
    <text evidence="8">The sequence shown here is derived from an EMBL/GenBank/DDBJ whole genome shotgun (WGS) entry which is preliminary data.</text>
</comment>
<evidence type="ECO:0000313" key="8">
    <source>
        <dbReference type="EMBL" id="MFC1456936.1"/>
    </source>
</evidence>
<comment type="subcellular location">
    <subcellularLocation>
        <location evidence="1">Membrane</location>
        <topology evidence="1">Multi-pass membrane protein</topology>
    </subcellularLocation>
</comment>
<evidence type="ECO:0000256" key="5">
    <source>
        <dbReference type="SAM" id="MobiDB-lite"/>
    </source>
</evidence>
<feature type="transmembrane region" description="Helical" evidence="6">
    <location>
        <begin position="229"/>
        <end position="255"/>
    </location>
</feature>
<evidence type="ECO:0000256" key="3">
    <source>
        <dbReference type="ARBA" id="ARBA00022989"/>
    </source>
</evidence>
<accession>A0ABV6Y6N1</accession>
<keyword evidence="4 6" id="KW-0472">Membrane</keyword>
<evidence type="ECO:0000259" key="7">
    <source>
        <dbReference type="Pfam" id="PF01699"/>
    </source>
</evidence>
<dbReference type="InterPro" id="IPR044880">
    <property type="entry name" value="NCX_ion-bd_dom_sf"/>
</dbReference>
<feature type="transmembrane region" description="Helical" evidence="6">
    <location>
        <begin position="137"/>
        <end position="157"/>
    </location>
</feature>
<evidence type="ECO:0000313" key="9">
    <source>
        <dbReference type="Proteomes" id="UP001593940"/>
    </source>
</evidence>
<feature type="compositionally biased region" description="Acidic residues" evidence="5">
    <location>
        <begin position="172"/>
        <end position="190"/>
    </location>
</feature>
<dbReference type="Gene3D" id="1.20.1420.30">
    <property type="entry name" value="NCX, central ion-binding region"/>
    <property type="match status" value="1"/>
</dbReference>
<feature type="transmembrane region" description="Helical" evidence="6">
    <location>
        <begin position="267"/>
        <end position="285"/>
    </location>
</feature>
<keyword evidence="9" id="KW-1185">Reference proteome</keyword>
<feature type="transmembrane region" description="Helical" evidence="6">
    <location>
        <begin position="329"/>
        <end position="348"/>
    </location>
</feature>
<keyword evidence="3 6" id="KW-1133">Transmembrane helix</keyword>
<proteinExistence type="predicted"/>
<feature type="domain" description="Sodium/calcium exchanger membrane region" evidence="7">
    <location>
        <begin position="204"/>
        <end position="346"/>
    </location>
</feature>
<evidence type="ECO:0000256" key="4">
    <source>
        <dbReference type="ARBA" id="ARBA00023136"/>
    </source>
</evidence>
<feature type="transmembrane region" description="Helical" evidence="6">
    <location>
        <begin position="198"/>
        <end position="217"/>
    </location>
</feature>
<dbReference type="Proteomes" id="UP001593940">
    <property type="component" value="Unassembled WGS sequence"/>
</dbReference>
<feature type="transmembrane region" description="Helical" evidence="6">
    <location>
        <begin position="110"/>
        <end position="131"/>
    </location>
</feature>
<evidence type="ECO:0000256" key="2">
    <source>
        <dbReference type="ARBA" id="ARBA00022692"/>
    </source>
</evidence>
<sequence length="357" mass="36628">MAFDSFSIWLNGGIFAVSAIIVWMAGSRLASYVGGIAGQTGIGQAFTGMLLLGGITSLPEIATVTTASWTGNAPLAVNNLLGSAAINILLLAIADAVLGGNALTSIIGKPATLLQGTLGMLLLAAVTVVILAHDIPIAGVGLGSTVLIVLCVSSLWLSSGYERRHVWTAIDDEPDTGDVPGEDDQGEDETEKQPLRTLIIKTAIVGILILGAGFLLSQTGDAIAQQTGLGASLVGLVLVGFATSLPELSSIIAAVRIRRYEMAVGDIFGTNLFNIALIFIADLAYPGGPVLAQAGAFEAVAALVGLVLTGVFVIGLLERKDRTVARMGYDSLATIVLYIAGLVVLYVLDQRSPGSGG</sequence>
<feature type="domain" description="Sodium/calcium exchanger membrane region" evidence="7">
    <location>
        <begin position="13"/>
        <end position="133"/>
    </location>
</feature>
<dbReference type="RefSeq" id="WP_246520686.1">
    <property type="nucleotide sequence ID" value="NZ_JAFBID010000082.1"/>
</dbReference>
<feature type="transmembrane region" description="Helical" evidence="6">
    <location>
        <begin position="6"/>
        <end position="25"/>
    </location>
</feature>
<dbReference type="Pfam" id="PF01699">
    <property type="entry name" value="Na_Ca_ex"/>
    <property type="match status" value="2"/>
</dbReference>
<dbReference type="EMBL" id="JBHOMY010000023">
    <property type="protein sequence ID" value="MFC1456936.1"/>
    <property type="molecule type" value="Genomic_DNA"/>
</dbReference>
<name>A0ABV6Y6N1_9HYPH</name>
<keyword evidence="2 6" id="KW-0812">Transmembrane</keyword>
<evidence type="ECO:0000256" key="6">
    <source>
        <dbReference type="SAM" id="Phobius"/>
    </source>
</evidence>
<protein>
    <submittedName>
        <fullName evidence="8">Sodium:calcium antiporter</fullName>
    </submittedName>
</protein>
<reference evidence="8 9" key="1">
    <citation type="submission" date="2024-09" db="EMBL/GenBank/DDBJ databases">
        <title>Nodulacao em especies de Leguminosae Basais da Amazonia e Caracterizacao dos Rizobios e Bacterias Associadas aos Nodulos.</title>
        <authorList>
            <person name="Jambeiro I.C.A."/>
            <person name="Lopes I.S."/>
            <person name="Aguiar E.R.G.R."/>
            <person name="Santos A.F.J."/>
            <person name="Dos Santos J.M.F."/>
            <person name="Gross E."/>
        </authorList>
    </citation>
    <scope>NUCLEOTIDE SEQUENCE [LARGE SCALE GENOMIC DNA]</scope>
    <source>
        <strain evidence="8 9">BRUESC1165</strain>
    </source>
</reference>
<feature type="transmembrane region" description="Helical" evidence="6">
    <location>
        <begin position="291"/>
        <end position="317"/>
    </location>
</feature>
<dbReference type="InterPro" id="IPR004837">
    <property type="entry name" value="NaCa_Exmemb"/>
</dbReference>
<feature type="region of interest" description="Disordered" evidence="5">
    <location>
        <begin position="172"/>
        <end position="192"/>
    </location>
</feature>
<gene>
    <name evidence="8" type="ORF">ACETIH_09430</name>
</gene>